<evidence type="ECO:0000313" key="2">
    <source>
        <dbReference type="Proteomes" id="UP000594759"/>
    </source>
</evidence>
<reference evidence="1 2" key="1">
    <citation type="submission" date="2020-11" db="EMBL/GenBank/DDBJ databases">
        <title>Pedobacter endophytica, an endophytic bacteria isolated form Carex pumila.</title>
        <authorList>
            <person name="Peng Y."/>
            <person name="Jiang L."/>
            <person name="Lee J."/>
        </authorList>
    </citation>
    <scope>NUCLEOTIDE SEQUENCE [LARGE SCALE GENOMIC DNA]</scope>
    <source>
        <strain evidence="1 2">JBR3-12</strain>
    </source>
</reference>
<proteinExistence type="predicted"/>
<dbReference type="AlphaFoldDB" id="A0A7S9KZP4"/>
<dbReference type="Proteomes" id="UP000594759">
    <property type="component" value="Chromosome"/>
</dbReference>
<dbReference type="RefSeq" id="WP_196099267.1">
    <property type="nucleotide sequence ID" value="NZ_CP064939.1"/>
</dbReference>
<keyword evidence="2" id="KW-1185">Reference proteome</keyword>
<organism evidence="1 2">
    <name type="scientific">Pedobacter endophyticus</name>
    <dbReference type="NCBI Taxonomy" id="2789740"/>
    <lineage>
        <taxon>Bacteria</taxon>
        <taxon>Pseudomonadati</taxon>
        <taxon>Bacteroidota</taxon>
        <taxon>Sphingobacteriia</taxon>
        <taxon>Sphingobacteriales</taxon>
        <taxon>Sphingobacteriaceae</taxon>
        <taxon>Pedobacter</taxon>
    </lineage>
</organism>
<dbReference type="EMBL" id="CP064939">
    <property type="protein sequence ID" value="QPH39804.1"/>
    <property type="molecule type" value="Genomic_DNA"/>
</dbReference>
<name>A0A7S9KZP4_9SPHI</name>
<sequence length="52" mass="6001">MQYGNNEPFAYMIDGVVIGRLDKVDGNWKQVEGEQTPKEVIADIAYFLDHRE</sequence>
<evidence type="ECO:0000313" key="1">
    <source>
        <dbReference type="EMBL" id="QPH39804.1"/>
    </source>
</evidence>
<gene>
    <name evidence="1" type="ORF">IZT61_00530</name>
</gene>
<accession>A0A7S9KZP4</accession>
<dbReference type="KEGG" id="pex:IZT61_00530"/>
<protein>
    <submittedName>
        <fullName evidence="1">Uncharacterized protein</fullName>
    </submittedName>
</protein>